<dbReference type="InterPro" id="IPR046450">
    <property type="entry name" value="PA_dom_sf"/>
</dbReference>
<dbReference type="Proteomes" id="UP000014760">
    <property type="component" value="Unassembled WGS sequence"/>
</dbReference>
<feature type="chain" id="PRO_5008787488" description="PA domain-containing protein" evidence="1">
    <location>
        <begin position="21"/>
        <end position="153"/>
    </location>
</feature>
<reference evidence="3 5" key="2">
    <citation type="journal article" date="2013" name="Nature">
        <title>Insights into bilaterian evolution from three spiralian genomes.</title>
        <authorList>
            <person name="Simakov O."/>
            <person name="Marletaz F."/>
            <person name="Cho S.J."/>
            <person name="Edsinger-Gonzales E."/>
            <person name="Havlak P."/>
            <person name="Hellsten U."/>
            <person name="Kuo D.H."/>
            <person name="Larsson T."/>
            <person name="Lv J."/>
            <person name="Arendt D."/>
            <person name="Savage R."/>
            <person name="Osoegawa K."/>
            <person name="de Jong P."/>
            <person name="Grimwood J."/>
            <person name="Chapman J.A."/>
            <person name="Shapiro H."/>
            <person name="Aerts A."/>
            <person name="Otillar R.P."/>
            <person name="Terry A.Y."/>
            <person name="Boore J.L."/>
            <person name="Grigoriev I.V."/>
            <person name="Lindberg D.R."/>
            <person name="Seaver E.C."/>
            <person name="Weisblat D.A."/>
            <person name="Putnam N.H."/>
            <person name="Rokhsar D.S."/>
        </authorList>
    </citation>
    <scope>NUCLEOTIDE SEQUENCE</scope>
    <source>
        <strain evidence="3 5">I ESC-2004</strain>
    </source>
</reference>
<dbReference type="AlphaFoldDB" id="R7TY62"/>
<dbReference type="Pfam" id="PF02225">
    <property type="entry name" value="PA"/>
    <property type="match status" value="1"/>
</dbReference>
<dbReference type="EMBL" id="AMQN01011584">
    <property type="status" value="NOT_ANNOTATED_CDS"/>
    <property type="molecule type" value="Genomic_DNA"/>
</dbReference>
<organism evidence="3">
    <name type="scientific">Capitella teleta</name>
    <name type="common">Polychaete worm</name>
    <dbReference type="NCBI Taxonomy" id="283909"/>
    <lineage>
        <taxon>Eukaryota</taxon>
        <taxon>Metazoa</taxon>
        <taxon>Spiralia</taxon>
        <taxon>Lophotrochozoa</taxon>
        <taxon>Annelida</taxon>
        <taxon>Polychaeta</taxon>
        <taxon>Sedentaria</taxon>
        <taxon>Scolecida</taxon>
        <taxon>Capitellidae</taxon>
        <taxon>Capitella</taxon>
    </lineage>
</organism>
<accession>R7TY62</accession>
<feature type="domain" description="PA" evidence="2">
    <location>
        <begin position="72"/>
        <end position="134"/>
    </location>
</feature>
<evidence type="ECO:0000256" key="1">
    <source>
        <dbReference type="SAM" id="SignalP"/>
    </source>
</evidence>
<dbReference type="Gene3D" id="3.50.30.30">
    <property type="match status" value="1"/>
</dbReference>
<proteinExistence type="predicted"/>
<keyword evidence="1" id="KW-0732">Signal</keyword>
<dbReference type="InterPro" id="IPR003137">
    <property type="entry name" value="PA_domain"/>
</dbReference>
<feature type="signal peptide" evidence="1">
    <location>
        <begin position="1"/>
        <end position="20"/>
    </location>
</feature>
<sequence>MFSWEITTLLLVLLSFLCQADTLQGEYGQTTTSIYTAFLNISYVDPLTKQYRIETEETGRFGTSSRKDPESGFVVHVRTEENDSFGCTPPVNTPARGKWIALIQRGKCKFGEKIKNAAILRNATAVVIYNHDYNDDLIAMQHDAVNRSVKRET</sequence>
<evidence type="ECO:0000313" key="3">
    <source>
        <dbReference type="EMBL" id="ELT95900.1"/>
    </source>
</evidence>
<evidence type="ECO:0000313" key="5">
    <source>
        <dbReference type="Proteomes" id="UP000014760"/>
    </source>
</evidence>
<keyword evidence="5" id="KW-1185">Reference proteome</keyword>
<reference evidence="5" key="1">
    <citation type="submission" date="2012-12" db="EMBL/GenBank/DDBJ databases">
        <authorList>
            <person name="Hellsten U."/>
            <person name="Grimwood J."/>
            <person name="Chapman J.A."/>
            <person name="Shapiro H."/>
            <person name="Aerts A."/>
            <person name="Otillar R.P."/>
            <person name="Terry A.Y."/>
            <person name="Boore J.L."/>
            <person name="Simakov O."/>
            <person name="Marletaz F."/>
            <person name="Cho S.-J."/>
            <person name="Edsinger-Gonzales E."/>
            <person name="Havlak P."/>
            <person name="Kuo D.-H."/>
            <person name="Larsson T."/>
            <person name="Lv J."/>
            <person name="Arendt D."/>
            <person name="Savage R."/>
            <person name="Osoegawa K."/>
            <person name="de Jong P."/>
            <person name="Lindberg D.R."/>
            <person name="Seaver E.C."/>
            <person name="Weisblat D.A."/>
            <person name="Putnam N.H."/>
            <person name="Grigoriev I.V."/>
            <person name="Rokhsar D.S."/>
        </authorList>
    </citation>
    <scope>NUCLEOTIDE SEQUENCE</scope>
    <source>
        <strain evidence="5">I ESC-2004</strain>
    </source>
</reference>
<evidence type="ECO:0000259" key="2">
    <source>
        <dbReference type="Pfam" id="PF02225"/>
    </source>
</evidence>
<dbReference type="OMA" id="KIRHAFM"/>
<reference evidence="4" key="3">
    <citation type="submission" date="2015-06" db="UniProtKB">
        <authorList>
            <consortium name="EnsemblMetazoa"/>
        </authorList>
    </citation>
    <scope>IDENTIFICATION</scope>
</reference>
<dbReference type="EMBL" id="KB308963">
    <property type="protein sequence ID" value="ELT95900.1"/>
    <property type="molecule type" value="Genomic_DNA"/>
</dbReference>
<protein>
    <recommendedName>
        <fullName evidence="2">PA domain-containing protein</fullName>
    </recommendedName>
</protein>
<evidence type="ECO:0000313" key="4">
    <source>
        <dbReference type="EnsemblMetazoa" id="CapteP213196"/>
    </source>
</evidence>
<dbReference type="STRING" id="283909.R7TY62"/>
<dbReference type="SUPFAM" id="SSF52025">
    <property type="entry name" value="PA domain"/>
    <property type="match status" value="1"/>
</dbReference>
<dbReference type="HOGENOM" id="CLU_1715017_0_0_1"/>
<dbReference type="EnsemblMetazoa" id="CapteT213196">
    <property type="protein sequence ID" value="CapteP213196"/>
    <property type="gene ID" value="CapteG213196"/>
</dbReference>
<name>R7TY62_CAPTE</name>
<dbReference type="OrthoDB" id="9984778at2759"/>
<gene>
    <name evidence="3" type="ORF">CAPTEDRAFT_213196</name>
</gene>